<dbReference type="InterPro" id="IPR051906">
    <property type="entry name" value="TolC-like"/>
</dbReference>
<dbReference type="GO" id="GO:0009279">
    <property type="term" value="C:cell outer membrane"/>
    <property type="evidence" value="ECO:0007669"/>
    <property type="project" value="UniProtKB-SubCell"/>
</dbReference>
<dbReference type="Proteomes" id="UP000609531">
    <property type="component" value="Unassembled WGS sequence"/>
</dbReference>
<evidence type="ECO:0000256" key="7">
    <source>
        <dbReference type="ARBA" id="ARBA00023237"/>
    </source>
</evidence>
<keyword evidence="7" id="KW-0998">Cell outer membrane</keyword>
<evidence type="ECO:0000313" key="10">
    <source>
        <dbReference type="EMBL" id="MBJ3774762.1"/>
    </source>
</evidence>
<dbReference type="InterPro" id="IPR010130">
    <property type="entry name" value="T1SS_OMP_TolC"/>
</dbReference>
<dbReference type="Gene3D" id="1.20.1600.10">
    <property type="entry name" value="Outer membrane efflux proteins (OEP)"/>
    <property type="match status" value="1"/>
</dbReference>
<dbReference type="InterPro" id="IPR003423">
    <property type="entry name" value="OMP_efflux"/>
</dbReference>
<feature type="signal peptide" evidence="9">
    <location>
        <begin position="1"/>
        <end position="25"/>
    </location>
</feature>
<keyword evidence="11" id="KW-1185">Reference proteome</keyword>
<comment type="caution">
    <text evidence="10">The sequence shown here is derived from an EMBL/GenBank/DDBJ whole genome shotgun (WGS) entry which is preliminary data.</text>
</comment>
<protein>
    <submittedName>
        <fullName evidence="10">TolC family outer membrane protein</fullName>
    </submittedName>
</protein>
<dbReference type="GO" id="GO:0015288">
    <property type="term" value="F:porin activity"/>
    <property type="evidence" value="ECO:0007669"/>
    <property type="project" value="TreeGrafter"/>
</dbReference>
<accession>A0A934MC12</accession>
<evidence type="ECO:0000313" key="11">
    <source>
        <dbReference type="Proteomes" id="UP000609531"/>
    </source>
</evidence>
<keyword evidence="6" id="KW-0472">Membrane</keyword>
<comment type="similarity">
    <text evidence="2">Belongs to the outer membrane factor (OMF) (TC 1.B.17) family.</text>
</comment>
<comment type="subcellular location">
    <subcellularLocation>
        <location evidence="1">Cell outer membrane</location>
    </subcellularLocation>
</comment>
<keyword evidence="4" id="KW-1134">Transmembrane beta strand</keyword>
<keyword evidence="9" id="KW-0732">Signal</keyword>
<dbReference type="PANTHER" id="PTHR30026">
    <property type="entry name" value="OUTER MEMBRANE PROTEIN TOLC"/>
    <property type="match status" value="1"/>
</dbReference>
<gene>
    <name evidence="10" type="ORF">JCR33_03635</name>
</gene>
<keyword evidence="3" id="KW-0813">Transport</keyword>
<evidence type="ECO:0000256" key="3">
    <source>
        <dbReference type="ARBA" id="ARBA00022448"/>
    </source>
</evidence>
<feature type="coiled-coil region" evidence="8">
    <location>
        <begin position="185"/>
        <end position="212"/>
    </location>
</feature>
<name>A0A934MC12_9HYPH</name>
<dbReference type="GO" id="GO:0015562">
    <property type="term" value="F:efflux transmembrane transporter activity"/>
    <property type="evidence" value="ECO:0007669"/>
    <property type="project" value="InterPro"/>
</dbReference>
<evidence type="ECO:0000256" key="5">
    <source>
        <dbReference type="ARBA" id="ARBA00022692"/>
    </source>
</evidence>
<dbReference type="Pfam" id="PF02321">
    <property type="entry name" value="OEP"/>
    <property type="match status" value="2"/>
</dbReference>
<evidence type="ECO:0000256" key="2">
    <source>
        <dbReference type="ARBA" id="ARBA00007613"/>
    </source>
</evidence>
<reference evidence="10" key="1">
    <citation type="submission" date="2020-12" db="EMBL/GenBank/DDBJ databases">
        <title>Bacterial taxonomy.</title>
        <authorList>
            <person name="Pan X."/>
        </authorList>
    </citation>
    <scope>NUCLEOTIDE SEQUENCE</scope>
    <source>
        <strain evidence="10">B2012</strain>
    </source>
</reference>
<dbReference type="EMBL" id="JAEKJA010000002">
    <property type="protein sequence ID" value="MBJ3774762.1"/>
    <property type="molecule type" value="Genomic_DNA"/>
</dbReference>
<keyword evidence="8" id="KW-0175">Coiled coil</keyword>
<evidence type="ECO:0000256" key="9">
    <source>
        <dbReference type="SAM" id="SignalP"/>
    </source>
</evidence>
<dbReference type="RefSeq" id="WP_198880661.1">
    <property type="nucleotide sequence ID" value="NZ_JAEKJA010000002.1"/>
</dbReference>
<evidence type="ECO:0000256" key="4">
    <source>
        <dbReference type="ARBA" id="ARBA00022452"/>
    </source>
</evidence>
<evidence type="ECO:0000256" key="1">
    <source>
        <dbReference type="ARBA" id="ARBA00004442"/>
    </source>
</evidence>
<dbReference type="NCBIfam" id="TIGR01844">
    <property type="entry name" value="type_I_sec_TolC"/>
    <property type="match status" value="1"/>
</dbReference>
<dbReference type="GO" id="GO:1990281">
    <property type="term" value="C:efflux pump complex"/>
    <property type="evidence" value="ECO:0007669"/>
    <property type="project" value="TreeGrafter"/>
</dbReference>
<dbReference type="SUPFAM" id="SSF56954">
    <property type="entry name" value="Outer membrane efflux proteins (OEP)"/>
    <property type="match status" value="1"/>
</dbReference>
<organism evidence="10 11">
    <name type="scientific">Acuticoccus mangrovi</name>
    <dbReference type="NCBI Taxonomy" id="2796142"/>
    <lineage>
        <taxon>Bacteria</taxon>
        <taxon>Pseudomonadati</taxon>
        <taxon>Pseudomonadota</taxon>
        <taxon>Alphaproteobacteria</taxon>
        <taxon>Hyphomicrobiales</taxon>
        <taxon>Amorphaceae</taxon>
        <taxon>Acuticoccus</taxon>
    </lineage>
</organism>
<evidence type="ECO:0000256" key="8">
    <source>
        <dbReference type="SAM" id="Coils"/>
    </source>
</evidence>
<feature type="chain" id="PRO_5037175671" evidence="9">
    <location>
        <begin position="26"/>
        <end position="458"/>
    </location>
</feature>
<dbReference type="AlphaFoldDB" id="A0A934MC12"/>
<evidence type="ECO:0000256" key="6">
    <source>
        <dbReference type="ARBA" id="ARBA00023136"/>
    </source>
</evidence>
<dbReference type="PANTHER" id="PTHR30026:SF22">
    <property type="entry name" value="OUTER MEMBRANE EFFLUX PROTEIN"/>
    <property type="match status" value="1"/>
</dbReference>
<sequence length="458" mass="49495">MKVQPFGIAALASVALLAATPTAFSQTLTQSLAAAYTTNPQLNVARSSLRSIDENIAIARSGNRPTLSAAFSQSTQTTRILGNRSVRGTQGTNPTAISLTLTQPLFQGFQVRNTIRQAESAVQAQRAALENTEQSVLLDVATAFQDVIQNRSIVQLRQSDVRFLSEQVRAAQDRFDVGEGTRTDVSQAEARRAEAQSALNFAEANLAASEATYRQLTGLNAGNLHNNFNVERLLPKSVDASVKIGQQAHPAITASLHDVDTAMFNVKALEGQFLPTVNVVGEAGTTWNQSNSIDRQDSAALGLNVSIPIYQGGRVSAQVRQAKEDLGTSRIQVDLTRDQVRQNTVASWAAYQASVRSIFAARTGVFAAQLALDGVVEEQRVGQRTTLDVLDAQRDLVSAQVTLVESERDKEVAAFTLLSAVGRLTARQLGLQVAIYQPEQHTNAVRDKWFGLRTPDGR</sequence>
<keyword evidence="5" id="KW-0812">Transmembrane</keyword>
<proteinExistence type="inferred from homology"/>